<dbReference type="EMBL" id="FMXB01000027">
    <property type="protein sequence ID" value="SDA70540.1"/>
    <property type="molecule type" value="Genomic_DNA"/>
</dbReference>
<keyword evidence="4" id="KW-0862">Zinc</keyword>
<protein>
    <submittedName>
        <fullName evidence="10">Putative transposase</fullName>
    </submittedName>
</protein>
<feature type="domain" description="Cas12f1-like TNB" evidence="8">
    <location>
        <begin position="296"/>
        <end position="363"/>
    </location>
</feature>
<evidence type="ECO:0000259" key="9">
    <source>
        <dbReference type="Pfam" id="PF12323"/>
    </source>
</evidence>
<gene>
    <name evidence="10" type="ORF">SAMN02910315_02313</name>
</gene>
<dbReference type="GO" id="GO:0003677">
    <property type="term" value="F:DNA binding"/>
    <property type="evidence" value="ECO:0007669"/>
    <property type="project" value="UniProtKB-KW"/>
</dbReference>
<sequence length="377" mass="44684">MKIVNKGIKVRIYPNKKQEELFHKNFGASRFVHNNILERLNKLHAIYPNQYKLNITLINTFLKQLKQENPWLEEIESTSLQQSSRDLYKSYQNFFKNPKTNFPKFHSRKNTRLSFRQTIAKYPIKDKKLILRKYGLIRYRTSKEYYQLLNSNIKINNITITYDNGKYYAILNIEAPIEEWNNTNQSKGYDLNSNRNYFLVSNTGEKYKFDINHENQMIKKLNISLSTKQKGSRAFKNIQKRLQNWYTKRTNKLNDFIQKLSTTLVKENDTIVLEDNWANIKILIGGEQNMVFPLMKFKDMLNYKFNWYKPDCEGLVTVNPKGTSKTCCHCQHVVDELSPSVRQWTCPNCGIVLDRDINASINILNRWNNGDRLSTRC</sequence>
<dbReference type="GO" id="GO:0032196">
    <property type="term" value="P:transposition"/>
    <property type="evidence" value="ECO:0007669"/>
    <property type="project" value="UniProtKB-KW"/>
</dbReference>
<accession>A0A1G5XK34</accession>
<dbReference type="Proteomes" id="UP000323439">
    <property type="component" value="Unassembled WGS sequence"/>
</dbReference>
<proteinExistence type="inferred from homology"/>
<feature type="domain" description="Transposase putative helix-turn-helix" evidence="9">
    <location>
        <begin position="1"/>
        <end position="43"/>
    </location>
</feature>
<evidence type="ECO:0000256" key="3">
    <source>
        <dbReference type="ARBA" id="ARBA00022723"/>
    </source>
</evidence>
<keyword evidence="6" id="KW-0233">DNA recombination</keyword>
<reference evidence="10 11" key="1">
    <citation type="submission" date="2016-10" db="EMBL/GenBank/DDBJ databases">
        <authorList>
            <person name="Varghese N."/>
            <person name="Submissions S."/>
        </authorList>
    </citation>
    <scope>NUCLEOTIDE SEQUENCE [LARGE SCALE GENOMIC DNA]</scope>
    <source>
        <strain evidence="10 11">DSM 16643</strain>
    </source>
</reference>
<evidence type="ECO:0000259" key="8">
    <source>
        <dbReference type="Pfam" id="PF07282"/>
    </source>
</evidence>
<keyword evidence="3" id="KW-0479">Metal-binding</keyword>
<evidence type="ECO:0000256" key="2">
    <source>
        <dbReference type="ARBA" id="ARBA00022578"/>
    </source>
</evidence>
<dbReference type="OrthoDB" id="74325at2157"/>
<keyword evidence="2" id="KW-0815">Transposition</keyword>
<evidence type="ECO:0000256" key="5">
    <source>
        <dbReference type="ARBA" id="ARBA00023125"/>
    </source>
</evidence>
<name>A0A1G5XK34_9EURY</name>
<keyword evidence="5" id="KW-0238">DNA-binding</keyword>
<evidence type="ECO:0000259" key="7">
    <source>
        <dbReference type="Pfam" id="PF01385"/>
    </source>
</evidence>
<dbReference type="Pfam" id="PF07282">
    <property type="entry name" value="Cas12f1-like_TNB"/>
    <property type="match status" value="1"/>
</dbReference>
<evidence type="ECO:0000256" key="4">
    <source>
        <dbReference type="ARBA" id="ARBA00022833"/>
    </source>
</evidence>
<dbReference type="GO" id="GO:0006310">
    <property type="term" value="P:DNA recombination"/>
    <property type="evidence" value="ECO:0007669"/>
    <property type="project" value="UniProtKB-KW"/>
</dbReference>
<dbReference type="InterPro" id="IPR010095">
    <property type="entry name" value="Cas12f1-like_TNB"/>
</dbReference>
<dbReference type="InterPro" id="IPR001959">
    <property type="entry name" value="Transposase"/>
</dbReference>
<dbReference type="InterPro" id="IPR021027">
    <property type="entry name" value="Transposase_put_HTH"/>
</dbReference>
<feature type="domain" description="Probable transposase IS891/IS1136/IS1341" evidence="7">
    <location>
        <begin position="177"/>
        <end position="275"/>
    </location>
</feature>
<keyword evidence="11" id="KW-1185">Reference proteome</keyword>
<dbReference type="GO" id="GO:0046872">
    <property type="term" value="F:metal ion binding"/>
    <property type="evidence" value="ECO:0007669"/>
    <property type="project" value="UniProtKB-KW"/>
</dbReference>
<evidence type="ECO:0000313" key="10">
    <source>
        <dbReference type="EMBL" id="SDA70540.1"/>
    </source>
</evidence>
<organism evidence="10 11">
    <name type="scientific">Methanobrevibacter millerae</name>
    <dbReference type="NCBI Taxonomy" id="230361"/>
    <lineage>
        <taxon>Archaea</taxon>
        <taxon>Methanobacteriati</taxon>
        <taxon>Methanobacteriota</taxon>
        <taxon>Methanomada group</taxon>
        <taxon>Methanobacteria</taxon>
        <taxon>Methanobacteriales</taxon>
        <taxon>Methanobacteriaceae</taxon>
        <taxon>Methanobrevibacter</taxon>
    </lineage>
</organism>
<evidence type="ECO:0000256" key="1">
    <source>
        <dbReference type="ARBA" id="ARBA00008761"/>
    </source>
</evidence>
<dbReference type="RefSeq" id="WP_149732790.1">
    <property type="nucleotide sequence ID" value="NZ_FMXB01000027.1"/>
</dbReference>
<dbReference type="Pfam" id="PF01385">
    <property type="entry name" value="OrfB_IS605"/>
    <property type="match status" value="1"/>
</dbReference>
<evidence type="ECO:0000313" key="11">
    <source>
        <dbReference type="Proteomes" id="UP000323439"/>
    </source>
</evidence>
<comment type="similarity">
    <text evidence="1">In the C-terminal section; belongs to the transposase 35 family.</text>
</comment>
<evidence type="ECO:0000256" key="6">
    <source>
        <dbReference type="ARBA" id="ARBA00023172"/>
    </source>
</evidence>
<dbReference type="Pfam" id="PF12323">
    <property type="entry name" value="HTH_OrfB_IS605"/>
    <property type="match status" value="1"/>
</dbReference>
<dbReference type="NCBIfam" id="NF040570">
    <property type="entry name" value="guided_TnpB"/>
    <property type="match status" value="1"/>
</dbReference>
<dbReference type="AlphaFoldDB" id="A0A1G5XK34"/>